<gene>
    <name evidence="2" type="ORF">GCM10022414_32490</name>
</gene>
<reference evidence="3" key="1">
    <citation type="journal article" date="2019" name="Int. J. Syst. Evol. Microbiol.">
        <title>The Global Catalogue of Microorganisms (GCM) 10K type strain sequencing project: providing services to taxonomists for standard genome sequencing and annotation.</title>
        <authorList>
            <consortium name="The Broad Institute Genomics Platform"/>
            <consortium name="The Broad Institute Genome Sequencing Center for Infectious Disease"/>
            <person name="Wu L."/>
            <person name="Ma J."/>
        </authorList>
    </citation>
    <scope>NUCLEOTIDE SEQUENCE [LARGE SCALE GENOMIC DNA]</scope>
    <source>
        <strain evidence="3">JCM 17304</strain>
    </source>
</reference>
<feature type="transmembrane region" description="Helical" evidence="1">
    <location>
        <begin position="25"/>
        <end position="47"/>
    </location>
</feature>
<dbReference type="Proteomes" id="UP001500392">
    <property type="component" value="Unassembled WGS sequence"/>
</dbReference>
<keyword evidence="1" id="KW-0472">Membrane</keyword>
<comment type="caution">
    <text evidence="2">The sequence shown here is derived from an EMBL/GenBank/DDBJ whole genome shotgun (WGS) entry which is preliminary data.</text>
</comment>
<keyword evidence="1" id="KW-1133">Transmembrane helix</keyword>
<evidence type="ECO:0000256" key="1">
    <source>
        <dbReference type="SAM" id="Phobius"/>
    </source>
</evidence>
<feature type="transmembrane region" description="Helical" evidence="1">
    <location>
        <begin position="78"/>
        <end position="96"/>
    </location>
</feature>
<keyword evidence="3" id="KW-1185">Reference proteome</keyword>
<accession>A0ABP7X3S6</accession>
<protein>
    <submittedName>
        <fullName evidence="2">Uncharacterized protein</fullName>
    </submittedName>
</protein>
<name>A0ABP7X3S6_9GAMM</name>
<evidence type="ECO:0000313" key="2">
    <source>
        <dbReference type="EMBL" id="GAA4103895.1"/>
    </source>
</evidence>
<evidence type="ECO:0000313" key="3">
    <source>
        <dbReference type="Proteomes" id="UP001500392"/>
    </source>
</evidence>
<keyword evidence="1" id="KW-0812">Transmembrane</keyword>
<dbReference type="RefSeq" id="WP_344938070.1">
    <property type="nucleotide sequence ID" value="NZ_BAABDM010000009.1"/>
</dbReference>
<dbReference type="EMBL" id="BAABDM010000009">
    <property type="protein sequence ID" value="GAA4103895.1"/>
    <property type="molecule type" value="Genomic_DNA"/>
</dbReference>
<sequence length="132" mass="14342">MLANKINIDLDALTFKGLSSARLRMASVIVSIMLFLGITGLMTTAALAIGSANVLPDGLALLCSSAFLLEYIMKGKSVLTRIAVLLVEIMPMSVLYRRDKRILSRGRVELERVLPQLDLETLGAYSTLNPSC</sequence>
<proteinExistence type="predicted"/>
<organism evidence="2 3">
    <name type="scientific">Zhongshania borealis</name>
    <dbReference type="NCBI Taxonomy" id="889488"/>
    <lineage>
        <taxon>Bacteria</taxon>
        <taxon>Pseudomonadati</taxon>
        <taxon>Pseudomonadota</taxon>
        <taxon>Gammaproteobacteria</taxon>
        <taxon>Cellvibrionales</taxon>
        <taxon>Spongiibacteraceae</taxon>
        <taxon>Zhongshania</taxon>
    </lineage>
</organism>